<evidence type="ECO:0000313" key="5">
    <source>
        <dbReference type="Proteomes" id="UP001596378"/>
    </source>
</evidence>
<evidence type="ECO:0000256" key="1">
    <source>
        <dbReference type="ARBA" id="ARBA00010928"/>
    </source>
</evidence>
<comment type="similarity">
    <text evidence="1">Belongs to the Gfo/Idh/MocA family.</text>
</comment>
<dbReference type="EMBL" id="JBHTAI010000029">
    <property type="protein sequence ID" value="MFC7153082.1"/>
    <property type="molecule type" value="Genomic_DNA"/>
</dbReference>
<dbReference type="SUPFAM" id="SSF51735">
    <property type="entry name" value="NAD(P)-binding Rossmann-fold domains"/>
    <property type="match status" value="1"/>
</dbReference>
<feature type="domain" description="Gfo/Idh/MocA-like oxidoreductase N-terminal" evidence="3">
    <location>
        <begin position="6"/>
        <end position="110"/>
    </location>
</feature>
<comment type="caution">
    <text evidence="4">The sequence shown here is derived from an EMBL/GenBank/DDBJ whole genome shotgun (WGS) entry which is preliminary data.</text>
</comment>
<dbReference type="PANTHER" id="PTHR43708:SF5">
    <property type="entry name" value="CONSERVED EXPRESSED OXIDOREDUCTASE (EUROFUNG)-RELATED"/>
    <property type="match status" value="1"/>
</dbReference>
<dbReference type="Gene3D" id="3.40.50.720">
    <property type="entry name" value="NAD(P)-binding Rossmann-like Domain"/>
    <property type="match status" value="1"/>
</dbReference>
<dbReference type="PANTHER" id="PTHR43708">
    <property type="entry name" value="CONSERVED EXPRESSED OXIDOREDUCTASE (EUROFUNG)"/>
    <property type="match status" value="1"/>
</dbReference>
<evidence type="ECO:0000256" key="2">
    <source>
        <dbReference type="ARBA" id="ARBA00023002"/>
    </source>
</evidence>
<evidence type="ECO:0000313" key="4">
    <source>
        <dbReference type="EMBL" id="MFC7153082.1"/>
    </source>
</evidence>
<dbReference type="InterPro" id="IPR000683">
    <property type="entry name" value="Gfo/Idh/MocA-like_OxRdtase_N"/>
</dbReference>
<organism evidence="4 5">
    <name type="scientific">Cohnella cellulosilytica</name>
    <dbReference type="NCBI Taxonomy" id="986710"/>
    <lineage>
        <taxon>Bacteria</taxon>
        <taxon>Bacillati</taxon>
        <taxon>Bacillota</taxon>
        <taxon>Bacilli</taxon>
        <taxon>Bacillales</taxon>
        <taxon>Paenibacillaceae</taxon>
        <taxon>Cohnella</taxon>
    </lineage>
</organism>
<gene>
    <name evidence="4" type="ORF">ACFQMJ_31470</name>
</gene>
<reference evidence="5" key="1">
    <citation type="journal article" date="2019" name="Int. J. Syst. Evol. Microbiol.">
        <title>The Global Catalogue of Microorganisms (GCM) 10K type strain sequencing project: providing services to taxonomists for standard genome sequencing and annotation.</title>
        <authorList>
            <consortium name="The Broad Institute Genomics Platform"/>
            <consortium name="The Broad Institute Genome Sequencing Center for Infectious Disease"/>
            <person name="Wu L."/>
            <person name="Ma J."/>
        </authorList>
    </citation>
    <scope>NUCLEOTIDE SEQUENCE [LARGE SCALE GENOMIC DNA]</scope>
    <source>
        <strain evidence="5">KCTC 12907</strain>
    </source>
</reference>
<sequence>MPIKFSLIGGAGFRAQYFLRIAEALPDRFEVSGMVVRNASKAEEMERRWGAAVYPGLEELLAKEKPDFVVVSVNGAAGAEYMLKLAREGIPVLMETPPAADLAGLLELNEQIGRIEGAKVQVAEQYQYHPMQEARLRLIRSGRLGRITEATVSISHLYHGASLIRKMLGVGFEEARIRAMRFETEWVNGPTRGGPPADDKLIPTERELAWIDFGDRLGIYDFTSNQHRSWIRSNHISVRGQRGEIFDNRVLIQQDAVQMQLELKRVNRGELENAEGYFLQGIIGGEQWLYTNPFVPARLYDDEIAIASCLQQMSDYINGGPELYNLAEASQDQYLGLLIQRAILTGETVIASRQGWAMTEG</sequence>
<keyword evidence="2" id="KW-0560">Oxidoreductase</keyword>
<accession>A0ABW2FIT9</accession>
<dbReference type="InterPro" id="IPR036291">
    <property type="entry name" value="NAD(P)-bd_dom_sf"/>
</dbReference>
<proteinExistence type="inferred from homology"/>
<evidence type="ECO:0000259" key="3">
    <source>
        <dbReference type="Pfam" id="PF01408"/>
    </source>
</evidence>
<name>A0ABW2FIT9_9BACL</name>
<protein>
    <submittedName>
        <fullName evidence="4">Gfo/Idh/MocA family protein</fullName>
    </submittedName>
</protein>
<dbReference type="Proteomes" id="UP001596378">
    <property type="component" value="Unassembled WGS sequence"/>
</dbReference>
<keyword evidence="5" id="KW-1185">Reference proteome</keyword>
<dbReference type="RefSeq" id="WP_378050116.1">
    <property type="nucleotide sequence ID" value="NZ_JBHMDN010000024.1"/>
</dbReference>
<dbReference type="InterPro" id="IPR051317">
    <property type="entry name" value="Gfo/Idh/MocA_oxidoreduct"/>
</dbReference>
<dbReference type="Pfam" id="PF01408">
    <property type="entry name" value="GFO_IDH_MocA"/>
    <property type="match status" value="1"/>
</dbReference>